<keyword evidence="5 9" id="KW-0812">Transmembrane</keyword>
<keyword evidence="12" id="KW-1185">Reference proteome</keyword>
<feature type="compositionally biased region" description="Pro residues" evidence="8">
    <location>
        <begin position="726"/>
        <end position="767"/>
    </location>
</feature>
<accession>A0ABW2NY20</accession>
<proteinExistence type="predicted"/>
<dbReference type="SUPFAM" id="SSF55874">
    <property type="entry name" value="ATPase domain of HSP90 chaperone/DNA topoisomerase II/histidine kinase"/>
    <property type="match status" value="1"/>
</dbReference>
<evidence type="ECO:0000256" key="4">
    <source>
        <dbReference type="ARBA" id="ARBA00022679"/>
    </source>
</evidence>
<protein>
    <recommendedName>
        <fullName evidence="2">histidine kinase</fullName>
        <ecNumber evidence="2">2.7.13.3</ecNumber>
    </recommendedName>
</protein>
<evidence type="ECO:0000256" key="5">
    <source>
        <dbReference type="ARBA" id="ARBA00022692"/>
    </source>
</evidence>
<comment type="catalytic activity">
    <reaction evidence="1">
        <text>ATP + protein L-histidine = ADP + protein N-phospho-L-histidine.</text>
        <dbReference type="EC" id="2.7.13.3"/>
    </reaction>
</comment>
<dbReference type="Pfam" id="PF02518">
    <property type="entry name" value="HATPase_c"/>
    <property type="match status" value="1"/>
</dbReference>
<feature type="region of interest" description="Disordered" evidence="8">
    <location>
        <begin position="633"/>
        <end position="811"/>
    </location>
</feature>
<dbReference type="InterPro" id="IPR005467">
    <property type="entry name" value="His_kinase_dom"/>
</dbReference>
<evidence type="ECO:0000256" key="2">
    <source>
        <dbReference type="ARBA" id="ARBA00012438"/>
    </source>
</evidence>
<dbReference type="Pfam" id="PF08376">
    <property type="entry name" value="NIT"/>
    <property type="match status" value="1"/>
</dbReference>
<name>A0ABW2NY20_9ACTN</name>
<reference evidence="12" key="1">
    <citation type="journal article" date="2019" name="Int. J. Syst. Evol. Microbiol.">
        <title>The Global Catalogue of Microorganisms (GCM) 10K type strain sequencing project: providing services to taxonomists for standard genome sequencing and annotation.</title>
        <authorList>
            <consortium name="The Broad Institute Genomics Platform"/>
            <consortium name="The Broad Institute Genome Sequencing Center for Infectious Disease"/>
            <person name="Wu L."/>
            <person name="Ma J."/>
        </authorList>
    </citation>
    <scope>NUCLEOTIDE SEQUENCE [LARGE SCALE GENOMIC DNA]</scope>
    <source>
        <strain evidence="12">CECT 7649</strain>
    </source>
</reference>
<evidence type="ECO:0000259" key="10">
    <source>
        <dbReference type="PROSITE" id="PS50109"/>
    </source>
</evidence>
<evidence type="ECO:0000256" key="1">
    <source>
        <dbReference type="ARBA" id="ARBA00000085"/>
    </source>
</evidence>
<keyword evidence="7 9" id="KW-1133">Transmembrane helix</keyword>
<dbReference type="InterPro" id="IPR013587">
    <property type="entry name" value="Nitrate/nitrite_sensing"/>
</dbReference>
<comment type="caution">
    <text evidence="11">The sequence shown here is derived from an EMBL/GenBank/DDBJ whole genome shotgun (WGS) entry which is preliminary data.</text>
</comment>
<evidence type="ECO:0000313" key="12">
    <source>
        <dbReference type="Proteomes" id="UP001596496"/>
    </source>
</evidence>
<keyword evidence="6" id="KW-0418">Kinase</keyword>
<dbReference type="Proteomes" id="UP001596496">
    <property type="component" value="Unassembled WGS sequence"/>
</dbReference>
<dbReference type="EC" id="2.7.13.3" evidence="2"/>
<dbReference type="InterPro" id="IPR003594">
    <property type="entry name" value="HATPase_dom"/>
</dbReference>
<keyword evidence="3" id="KW-0597">Phosphoprotein</keyword>
<feature type="compositionally biased region" description="Basic and acidic residues" evidence="8">
    <location>
        <begin position="801"/>
        <end position="811"/>
    </location>
</feature>
<feature type="transmembrane region" description="Helical" evidence="9">
    <location>
        <begin position="302"/>
        <end position="329"/>
    </location>
</feature>
<evidence type="ECO:0000256" key="6">
    <source>
        <dbReference type="ARBA" id="ARBA00022777"/>
    </source>
</evidence>
<evidence type="ECO:0000256" key="3">
    <source>
        <dbReference type="ARBA" id="ARBA00022553"/>
    </source>
</evidence>
<feature type="transmembrane region" description="Helical" evidence="9">
    <location>
        <begin position="12"/>
        <end position="34"/>
    </location>
</feature>
<dbReference type="PANTHER" id="PTHR45436">
    <property type="entry name" value="SENSOR HISTIDINE KINASE YKOH"/>
    <property type="match status" value="1"/>
</dbReference>
<evidence type="ECO:0000256" key="9">
    <source>
        <dbReference type="SAM" id="Phobius"/>
    </source>
</evidence>
<feature type="domain" description="Histidine kinase" evidence="10">
    <location>
        <begin position="517"/>
        <end position="622"/>
    </location>
</feature>
<dbReference type="PROSITE" id="PS50109">
    <property type="entry name" value="HIS_KIN"/>
    <property type="match status" value="1"/>
</dbReference>
<evidence type="ECO:0000256" key="8">
    <source>
        <dbReference type="SAM" id="MobiDB-lite"/>
    </source>
</evidence>
<dbReference type="PANTHER" id="PTHR45436:SF5">
    <property type="entry name" value="SENSOR HISTIDINE KINASE TRCS"/>
    <property type="match status" value="1"/>
</dbReference>
<dbReference type="InterPro" id="IPR050428">
    <property type="entry name" value="TCS_sensor_his_kinase"/>
</dbReference>
<dbReference type="EMBL" id="JBHTCG010000003">
    <property type="protein sequence ID" value="MFC7381754.1"/>
    <property type="molecule type" value="Genomic_DNA"/>
</dbReference>
<keyword evidence="4" id="KW-0808">Transferase</keyword>
<evidence type="ECO:0000313" key="11">
    <source>
        <dbReference type="EMBL" id="MFC7381754.1"/>
    </source>
</evidence>
<dbReference type="InterPro" id="IPR036890">
    <property type="entry name" value="HATPase_C_sf"/>
</dbReference>
<keyword evidence="9" id="KW-0472">Membrane</keyword>
<sequence>MSSPPPIRTRLLRILALPLVSMVAFWGFIAYSSITEISDISRTQSRWQAIGAPVLQLVYELQRERQASAQARSTGNDQALARQRQLTDDRAQELRELIGSVGQQSKDETPAEVRTLIGALDSLQTLRRSADSGSLFPPVRVIDAYNKLIDDAGRQLNAGGALSDVSTDRAVRGMAAYNSGAEYLSRENAVLTSTIVQRRMTPSDRSAFVAAMTGRRMIMANAARDVGPDLRVQYDNLVRGLPYRRLLEMEDRVFNWNATGVPFVDPDDWKSDTSLLLQTINRDTQNELFWVEEARQATKTAAYWRIGLVLGLGLVAVIASILLSFRFGLSMIVELRRLQRSAVELAEVRLPRLVERLRRGDDVDPATEAPPLDSARTAEVERVVQAFSAVQRTAVEAAVSQATLRKGIGQVFLNLAWRNQALLHRQLTLLDTMERRVEEPDTLEDLFRLDHLTTRMRRHAENLVILSDSTPARRWRDPVPIFDVARSAVLEVEDYTRVIVPPMPQAPQLLGVAVADVIHLLAELVENAAVFSPPETTVHVRGMAAANGFAMEVEDRGLGLSEAALEELNAKLADPPEFDLVDSDRLGLFVVARLAARHGIKVSLRRSPYEGTTAIVLLPVALLATPDAPVIEPMPDRAAPAPAPSWWERSHIPSQRGASMGPDRGDRPTRALGTPPPTAQRALPAPDASSFPHRTPGASQPPAQPPVQPSGRRSAELFTPLSDRPPASPTASPPTEPFTAPSAPPLVQPPAEPPARPATSPAAPPAGRPSAAVPSTDEDDLDGLPIRVRQASMAPQLRRTRAAEQREVSVRSPEELFSIMSSMQRGWQQGRGEAEQK</sequence>
<evidence type="ECO:0000256" key="7">
    <source>
        <dbReference type="ARBA" id="ARBA00022989"/>
    </source>
</evidence>
<organism evidence="11 12">
    <name type="scientific">Sphaerisporangium rhizosphaerae</name>
    <dbReference type="NCBI Taxonomy" id="2269375"/>
    <lineage>
        <taxon>Bacteria</taxon>
        <taxon>Bacillati</taxon>
        <taxon>Actinomycetota</taxon>
        <taxon>Actinomycetes</taxon>
        <taxon>Streptosporangiales</taxon>
        <taxon>Streptosporangiaceae</taxon>
        <taxon>Sphaerisporangium</taxon>
    </lineage>
</organism>
<dbReference type="Gene3D" id="3.30.565.10">
    <property type="entry name" value="Histidine kinase-like ATPase, C-terminal domain"/>
    <property type="match status" value="1"/>
</dbReference>
<dbReference type="RefSeq" id="WP_380824791.1">
    <property type="nucleotide sequence ID" value="NZ_JBHTCG010000003.1"/>
</dbReference>
<dbReference type="SMART" id="SM00387">
    <property type="entry name" value="HATPase_c"/>
    <property type="match status" value="1"/>
</dbReference>
<gene>
    <name evidence="11" type="ORF">ACFQSB_06015</name>
</gene>